<feature type="transmembrane region" description="Helical" evidence="5">
    <location>
        <begin position="15"/>
        <end position="38"/>
    </location>
</feature>
<dbReference type="Pfam" id="PF13639">
    <property type="entry name" value="zf-RING_2"/>
    <property type="match status" value="1"/>
</dbReference>
<proteinExistence type="predicted"/>
<dbReference type="SUPFAM" id="SSF57850">
    <property type="entry name" value="RING/U-box"/>
    <property type="match status" value="1"/>
</dbReference>
<evidence type="ECO:0000259" key="6">
    <source>
        <dbReference type="PROSITE" id="PS50089"/>
    </source>
</evidence>
<reference evidence="7" key="1">
    <citation type="submission" date="2017-07" db="EMBL/GenBank/DDBJ databases">
        <title>Taro Niue Genome Assembly and Annotation.</title>
        <authorList>
            <person name="Atibalentja N."/>
            <person name="Keating K."/>
            <person name="Fields C.J."/>
        </authorList>
    </citation>
    <scope>NUCLEOTIDE SEQUENCE</scope>
    <source>
        <strain evidence="7">Niue_2</strain>
        <tissue evidence="7">Leaf</tissue>
    </source>
</reference>
<dbReference type="PROSITE" id="PS50089">
    <property type="entry name" value="ZF_RING_2"/>
    <property type="match status" value="1"/>
</dbReference>
<dbReference type="Proteomes" id="UP000652761">
    <property type="component" value="Unassembled WGS sequence"/>
</dbReference>
<keyword evidence="3" id="KW-0862">Zinc</keyword>
<evidence type="ECO:0000313" key="7">
    <source>
        <dbReference type="EMBL" id="MQM10263.1"/>
    </source>
</evidence>
<evidence type="ECO:0000256" key="2">
    <source>
        <dbReference type="ARBA" id="ARBA00022771"/>
    </source>
</evidence>
<comment type="caution">
    <text evidence="7">The sequence shown here is derived from an EMBL/GenBank/DDBJ whole genome shotgun (WGS) entry which is preliminary data.</text>
</comment>
<name>A0A843WFP2_COLES</name>
<organism evidence="7 8">
    <name type="scientific">Colocasia esculenta</name>
    <name type="common">Wild taro</name>
    <name type="synonym">Arum esculentum</name>
    <dbReference type="NCBI Taxonomy" id="4460"/>
    <lineage>
        <taxon>Eukaryota</taxon>
        <taxon>Viridiplantae</taxon>
        <taxon>Streptophyta</taxon>
        <taxon>Embryophyta</taxon>
        <taxon>Tracheophyta</taxon>
        <taxon>Spermatophyta</taxon>
        <taxon>Magnoliopsida</taxon>
        <taxon>Liliopsida</taxon>
        <taxon>Araceae</taxon>
        <taxon>Aroideae</taxon>
        <taxon>Colocasieae</taxon>
        <taxon>Colocasia</taxon>
    </lineage>
</organism>
<accession>A0A843WFP2</accession>
<dbReference type="AlphaFoldDB" id="A0A843WFP2"/>
<evidence type="ECO:0000256" key="3">
    <source>
        <dbReference type="ARBA" id="ARBA00022833"/>
    </source>
</evidence>
<dbReference type="GO" id="GO:0008270">
    <property type="term" value="F:zinc ion binding"/>
    <property type="evidence" value="ECO:0007669"/>
    <property type="project" value="UniProtKB-KW"/>
</dbReference>
<dbReference type="PANTHER" id="PTHR45969:SF5">
    <property type="entry name" value="E3 UBIQUITIN-PROTEIN LIGASE RHA2A"/>
    <property type="match status" value="1"/>
</dbReference>
<dbReference type="InterPro" id="IPR001841">
    <property type="entry name" value="Znf_RING"/>
</dbReference>
<dbReference type="InterPro" id="IPR013083">
    <property type="entry name" value="Znf_RING/FYVE/PHD"/>
</dbReference>
<keyword evidence="2 4" id="KW-0863">Zinc-finger</keyword>
<feature type="domain" description="RING-type" evidence="6">
    <location>
        <begin position="109"/>
        <end position="152"/>
    </location>
</feature>
<dbReference type="PANTHER" id="PTHR45969">
    <property type="entry name" value="RING ZINC FINGER PROTEIN-RELATED"/>
    <property type="match status" value="1"/>
</dbReference>
<keyword evidence="1" id="KW-0479">Metal-binding</keyword>
<dbReference type="EMBL" id="NMUH01004625">
    <property type="protein sequence ID" value="MQM10263.1"/>
    <property type="molecule type" value="Genomic_DNA"/>
</dbReference>
<keyword evidence="8" id="KW-1185">Reference proteome</keyword>
<evidence type="ECO:0000256" key="1">
    <source>
        <dbReference type="ARBA" id="ARBA00022723"/>
    </source>
</evidence>
<dbReference type="GO" id="GO:0016567">
    <property type="term" value="P:protein ubiquitination"/>
    <property type="evidence" value="ECO:0007669"/>
    <property type="project" value="TreeGrafter"/>
</dbReference>
<keyword evidence="5" id="KW-1133">Transmembrane helix</keyword>
<keyword evidence="5" id="KW-0472">Membrane</keyword>
<dbReference type="Gene3D" id="3.30.40.10">
    <property type="entry name" value="Zinc/RING finger domain, C3HC4 (zinc finger)"/>
    <property type="match status" value="1"/>
</dbReference>
<evidence type="ECO:0000256" key="5">
    <source>
        <dbReference type="SAM" id="Phobius"/>
    </source>
</evidence>
<gene>
    <name evidence="7" type="ORF">Taro_043154</name>
</gene>
<keyword evidence="5" id="KW-0812">Transmembrane</keyword>
<dbReference type="OrthoDB" id="8062037at2759"/>
<dbReference type="GO" id="GO:0061630">
    <property type="term" value="F:ubiquitin protein ligase activity"/>
    <property type="evidence" value="ECO:0007669"/>
    <property type="project" value="TreeGrafter"/>
</dbReference>
<evidence type="ECO:0000256" key="4">
    <source>
        <dbReference type="PROSITE-ProRule" id="PRU00175"/>
    </source>
</evidence>
<evidence type="ECO:0000313" key="8">
    <source>
        <dbReference type="Proteomes" id="UP000652761"/>
    </source>
</evidence>
<sequence length="179" mass="19318">MGLSSHLSDVSNDSIPILLVATAAGWVSYLRSFLLCLLHSLGFHHDHRQSAQEGDGSSSTSAVGSGLAGLILLAEQLISAQPAFSYGHEDVVEGGEARRPRAGVADPDCVVCLCGLREGDRVRRLSCCRRVFHCECLDGWFDQSKLSCPLCRAPLVSEEHRAEAARRVGAELADWLAPY</sequence>
<protein>
    <recommendedName>
        <fullName evidence="6">RING-type domain-containing protein</fullName>
    </recommendedName>
</protein>